<evidence type="ECO:0000256" key="1">
    <source>
        <dbReference type="SAM" id="MobiDB-lite"/>
    </source>
</evidence>
<organism evidence="2 3">
    <name type="scientific">Eimeria maxima</name>
    <name type="common">Coccidian parasite</name>
    <dbReference type="NCBI Taxonomy" id="5804"/>
    <lineage>
        <taxon>Eukaryota</taxon>
        <taxon>Sar</taxon>
        <taxon>Alveolata</taxon>
        <taxon>Apicomplexa</taxon>
        <taxon>Conoidasida</taxon>
        <taxon>Coccidia</taxon>
        <taxon>Eucoccidiorida</taxon>
        <taxon>Eimeriorina</taxon>
        <taxon>Eimeriidae</taxon>
        <taxon>Eimeria</taxon>
    </lineage>
</organism>
<proteinExistence type="predicted"/>
<reference evidence="2" key="2">
    <citation type="submission" date="2013-10" db="EMBL/GenBank/DDBJ databases">
        <authorList>
            <person name="Aslett M."/>
        </authorList>
    </citation>
    <scope>NUCLEOTIDE SEQUENCE [LARGE SCALE GENOMIC DNA]</scope>
    <source>
        <strain evidence="2">Weybridge</strain>
    </source>
</reference>
<dbReference type="GeneID" id="25339955"/>
<name>U6MEE8_EIMMA</name>
<dbReference type="VEuPathDB" id="ToxoDB:EMWEY_00059690"/>
<dbReference type="AlphaFoldDB" id="U6MEE8"/>
<sequence length="104" mass="12285">MRRHQEEYQQIQEADGADRGTEPTTAANAEAAPLVAPENQEKFQLLVSQWLEGDIDHEQQPQQQQQEEEQQQQHQQQEEQLQQQQQQQEEQQQQQQQQQGQQQG</sequence>
<feature type="compositionally biased region" description="Low complexity" evidence="1">
    <location>
        <begin position="22"/>
        <end position="38"/>
    </location>
</feature>
<dbReference type="EMBL" id="HG721183">
    <property type="protein sequence ID" value="CDJ60020.1"/>
    <property type="molecule type" value="Genomic_DNA"/>
</dbReference>
<dbReference type="Proteomes" id="UP000030763">
    <property type="component" value="Unassembled WGS sequence"/>
</dbReference>
<feature type="region of interest" description="Disordered" evidence="1">
    <location>
        <begin position="1"/>
        <end position="104"/>
    </location>
</feature>
<dbReference type="RefSeq" id="XP_013336665.1">
    <property type="nucleotide sequence ID" value="XM_013481211.1"/>
</dbReference>
<keyword evidence="3" id="KW-1185">Reference proteome</keyword>
<reference evidence="2" key="1">
    <citation type="submission" date="2013-10" db="EMBL/GenBank/DDBJ databases">
        <title>Genomic analysis of the causative agents of coccidiosis in chickens.</title>
        <authorList>
            <person name="Reid A.J."/>
            <person name="Blake D."/>
            <person name="Billington K."/>
            <person name="Browne H."/>
            <person name="Dunn M."/>
            <person name="Hung S."/>
            <person name="Kawahara F."/>
            <person name="Miranda-Saavedra D."/>
            <person name="Mourier T."/>
            <person name="Nagra H."/>
            <person name="Otto T.D."/>
            <person name="Rawlings N."/>
            <person name="Sanchez A."/>
            <person name="Sanders M."/>
            <person name="Subramaniam C."/>
            <person name="Tay Y."/>
            <person name="Dear P."/>
            <person name="Doerig C."/>
            <person name="Gruber A."/>
            <person name="Parkinson J."/>
            <person name="Shirley M."/>
            <person name="Wan K.L."/>
            <person name="Berriman M."/>
            <person name="Tomley F."/>
            <person name="Pain A."/>
        </authorList>
    </citation>
    <scope>NUCLEOTIDE SEQUENCE [LARGE SCALE GENOMIC DNA]</scope>
    <source>
        <strain evidence="2">Weybridge</strain>
    </source>
</reference>
<evidence type="ECO:0000313" key="3">
    <source>
        <dbReference type="Proteomes" id="UP000030763"/>
    </source>
</evidence>
<accession>U6MEE8</accession>
<gene>
    <name evidence="2" type="ORF">EMWEY_00059690</name>
</gene>
<protein>
    <submittedName>
        <fullName evidence="2">Uncharacterized protein</fullName>
    </submittedName>
</protein>
<feature type="compositionally biased region" description="Low complexity" evidence="1">
    <location>
        <begin position="72"/>
        <end position="104"/>
    </location>
</feature>
<evidence type="ECO:0000313" key="2">
    <source>
        <dbReference type="EMBL" id="CDJ60020.1"/>
    </source>
</evidence>